<dbReference type="Proteomes" id="UP000573729">
    <property type="component" value="Unassembled WGS sequence"/>
</dbReference>
<protein>
    <submittedName>
        <fullName evidence="1">Uncharacterized protein</fullName>
    </submittedName>
</protein>
<dbReference type="AlphaFoldDB" id="A0A7W7BQK1"/>
<sequence>MNRYEAALLAFAAVLLIPALASGVFAGISLVGVLAAVAAVASICIRPARN</sequence>
<comment type="caution">
    <text evidence="1">The sequence shown here is derived from an EMBL/GenBank/DDBJ whole genome shotgun (WGS) entry which is preliminary data.</text>
</comment>
<organism evidence="1 2">
    <name type="scientific">Microbacterium marinum</name>
    <dbReference type="NCBI Taxonomy" id="421115"/>
    <lineage>
        <taxon>Bacteria</taxon>
        <taxon>Bacillati</taxon>
        <taxon>Actinomycetota</taxon>
        <taxon>Actinomycetes</taxon>
        <taxon>Micrococcales</taxon>
        <taxon>Microbacteriaceae</taxon>
        <taxon>Microbacterium</taxon>
    </lineage>
</organism>
<name>A0A7W7BQK1_9MICO</name>
<dbReference type="RefSeq" id="WP_184216931.1">
    <property type="nucleotide sequence ID" value="NZ_JACHMD010000001.1"/>
</dbReference>
<evidence type="ECO:0000313" key="2">
    <source>
        <dbReference type="Proteomes" id="UP000573729"/>
    </source>
</evidence>
<keyword evidence="2" id="KW-1185">Reference proteome</keyword>
<evidence type="ECO:0000313" key="1">
    <source>
        <dbReference type="EMBL" id="MBB4666945.1"/>
    </source>
</evidence>
<accession>A0A7W7BQK1</accession>
<gene>
    <name evidence="1" type="ORF">BKA24_001654</name>
</gene>
<reference evidence="1 2" key="1">
    <citation type="submission" date="2020-08" db="EMBL/GenBank/DDBJ databases">
        <title>Sequencing the genomes of 1000 actinobacteria strains.</title>
        <authorList>
            <person name="Klenk H.-P."/>
        </authorList>
    </citation>
    <scope>NUCLEOTIDE SEQUENCE [LARGE SCALE GENOMIC DNA]</scope>
    <source>
        <strain evidence="1 2">DSM 24947</strain>
    </source>
</reference>
<proteinExistence type="predicted"/>
<dbReference type="EMBL" id="JACHMD010000001">
    <property type="protein sequence ID" value="MBB4666945.1"/>
    <property type="molecule type" value="Genomic_DNA"/>
</dbReference>